<dbReference type="EMBL" id="LWCA01000180">
    <property type="protein sequence ID" value="OAF70171.1"/>
    <property type="molecule type" value="Genomic_DNA"/>
</dbReference>
<sequence length="882" mass="101278">MINNMESNDTELNDLLKIQTNSQVFKNDQNSVKNPFSENIETVKQDETCNNDNLIELKIACKVDTDLNNKKKIAENVTNNDIENFTNPEAWVQINESSVSPDENVDFSTNQVIYGEKILNISKSCDKEYTDTNVSECDSSIDERVKETEVVDLPIKDASDNKVELESEIVDDLNDTKESFEIIHDNDTNQNVENLSEMAQTIEKCNGIVETNSNITAESQNIDLINLSKLTDISDIENDDRIIVNNLVSSSEIQQINGDVAVDVPKEIILEKVETIENVKKKSVECKKESINKQEKTEIEHENVIALELNKLNINDSELIKEWDTDLKKSEINPQNGHIFDVSDTILTPEIEKNGNGSMNLEITESVNVETATQDCEIIKKKRKTKLHEKLKVEPKRLNPKSDKSSIKLRKSKLPKSIKDNTTIPKASRSSKPIQNKDLKLAHPDKSSIKRRALDEKNNINVKSVKKLNVSKVRSDVRSVHSNISHVAVLKKNISGTLKNTTAHRNSLSGLSNDDRLKKKMTIEQNCKKERLKKIEENNEKRKTSALVRKEMLDKKVSKSRESTYRRSIVVAENKEKIDKKTLNKSVPTEIEEKEKKIKTFPKYTRIIKRTVVNKTENNKIANSSLKNHKKRINDVEIKNLKEIEEKREKIKKKQEMAEINLENIRKEKEILREKKMKQQRQRLEKVKKKSKTLVKAPRKPLEMRKRVSIHDLSNSTNEQSSVLNAKVSKLSKKKLEKIESNSICENESEKNVIIETKSIQDMGTIEDKENFESTLINIDNEEKLSLRMDALKDKYDSNNEIEIDKKTIESYTDSFQSESNLRNSFMSHELQKLLQKKKSIVSSSSINQTEDDNSDYLDKQNMTEECVRESVKIEPQCDSIN</sequence>
<feature type="compositionally biased region" description="Basic and acidic residues" evidence="2">
    <location>
        <begin position="435"/>
        <end position="447"/>
    </location>
</feature>
<feature type="compositionally biased region" description="Basic residues" evidence="2">
    <location>
        <begin position="407"/>
        <end position="416"/>
    </location>
</feature>
<evidence type="ECO:0000256" key="2">
    <source>
        <dbReference type="SAM" id="MobiDB-lite"/>
    </source>
</evidence>
<comment type="caution">
    <text evidence="3">The sequence shown here is derived from an EMBL/GenBank/DDBJ whole genome shotgun (WGS) entry which is preliminary data.</text>
</comment>
<reference evidence="3 4" key="1">
    <citation type="submission" date="2016-04" db="EMBL/GenBank/DDBJ databases">
        <title>The genome of Intoshia linei affirms orthonectids as highly simplified spiralians.</title>
        <authorList>
            <person name="Mikhailov K.V."/>
            <person name="Slusarev G.S."/>
            <person name="Nikitin M.A."/>
            <person name="Logacheva M.D."/>
            <person name="Penin A."/>
            <person name="Aleoshin V."/>
            <person name="Panchin Y.V."/>
        </authorList>
    </citation>
    <scope>NUCLEOTIDE SEQUENCE [LARGE SCALE GENOMIC DNA]</scope>
    <source>
        <strain evidence="3">Intl2013</strain>
        <tissue evidence="3">Whole animal</tissue>
    </source>
</reference>
<keyword evidence="4" id="KW-1185">Reference proteome</keyword>
<proteinExistence type="predicted"/>
<keyword evidence="1" id="KW-0175">Coiled coil</keyword>
<gene>
    <name evidence="3" type="ORF">A3Q56_02086</name>
</gene>
<feature type="compositionally biased region" description="Polar residues" evidence="2">
    <location>
        <begin position="420"/>
        <end position="434"/>
    </location>
</feature>
<evidence type="ECO:0000313" key="3">
    <source>
        <dbReference type="EMBL" id="OAF70171.1"/>
    </source>
</evidence>
<evidence type="ECO:0000313" key="4">
    <source>
        <dbReference type="Proteomes" id="UP000078046"/>
    </source>
</evidence>
<feature type="compositionally biased region" description="Basic and acidic residues" evidence="2">
    <location>
        <begin position="394"/>
        <end position="406"/>
    </location>
</feature>
<name>A0A177B9E0_9BILA</name>
<dbReference type="Proteomes" id="UP000078046">
    <property type="component" value="Unassembled WGS sequence"/>
</dbReference>
<protein>
    <submittedName>
        <fullName evidence="3">Uncharacterized protein</fullName>
    </submittedName>
</protein>
<accession>A0A177B9E0</accession>
<evidence type="ECO:0000256" key="1">
    <source>
        <dbReference type="SAM" id="Coils"/>
    </source>
</evidence>
<feature type="region of interest" description="Disordered" evidence="2">
    <location>
        <begin position="394"/>
        <end position="447"/>
    </location>
</feature>
<feature type="coiled-coil region" evidence="1">
    <location>
        <begin position="619"/>
        <end position="697"/>
    </location>
</feature>
<organism evidence="3 4">
    <name type="scientific">Intoshia linei</name>
    <dbReference type="NCBI Taxonomy" id="1819745"/>
    <lineage>
        <taxon>Eukaryota</taxon>
        <taxon>Metazoa</taxon>
        <taxon>Spiralia</taxon>
        <taxon>Lophotrochozoa</taxon>
        <taxon>Mesozoa</taxon>
        <taxon>Orthonectida</taxon>
        <taxon>Rhopaluridae</taxon>
        <taxon>Intoshia</taxon>
    </lineage>
</organism>
<dbReference type="AlphaFoldDB" id="A0A177B9E0"/>